<proteinExistence type="predicted"/>
<dbReference type="InterPro" id="IPR030395">
    <property type="entry name" value="GP_PDE_dom"/>
</dbReference>
<sequence length="580" mass="65497">MRKRIKIYFNAIDGLLWYQALLAGILAGIGFLVRQLINFLLRSSGHVALTSGDYRFLFTTWQGWLLLAVGLGVLVLYEIIDTNVKIVYCDDLIHRRTKSFRQTFLQAMKASRPLFSRRGVWTIFYMSLLVPLCGIGLTVPATRNLTIPDFITSYIYSRPLLFIGYGAAVAAAAILCIRNLFVFHEIILEGKPVDEALDAAKTLMRRNWKNFLGHIILFTLVLVGIVTVLTLALSGGSYALIQSLHLSTEMTRFWTIFTTLFTAIVGSILSLAMLPLEILEVTILYERYRDEAVYTLPEQPAHVRRRVLVITICLAVCTAGSTVMTMSFDRFFPAASSVGVIAHRTGGKLAFENSAAGIKAAARQGAVGSETDVQRTKDGAYIINHDNTFKRLYGDDRKPSEMTLAEIKQLHDADGHTVPTLAELLKTSKGKVKLYIELKGETADRRMADDVVKMIRKYHMEKQTAVISLKYDVVSYTEKKYPDIETGYLYFAAVGRDEDLQVDDLIIEEEMASNATIERIHEAGKKAIVWTVNDEEMMYNILLSDADDLITDEVKQAVRQKKAIQNRNYYERIWDQMLDF</sequence>
<dbReference type="SUPFAM" id="SSF51695">
    <property type="entry name" value="PLC-like phosphodiesterases"/>
    <property type="match status" value="1"/>
</dbReference>
<dbReference type="PANTHER" id="PTHR46211:SF8">
    <property type="entry name" value="PHOSPHODIESTERASE"/>
    <property type="match status" value="1"/>
</dbReference>
<feature type="domain" description="GP-PDE" evidence="2">
    <location>
        <begin position="338"/>
        <end position="561"/>
    </location>
</feature>
<feature type="transmembrane region" description="Helical" evidence="1">
    <location>
        <begin position="119"/>
        <end position="139"/>
    </location>
</feature>
<evidence type="ECO:0000256" key="1">
    <source>
        <dbReference type="SAM" id="Phobius"/>
    </source>
</evidence>
<comment type="caution">
    <text evidence="3">The sequence shown here is derived from an EMBL/GenBank/DDBJ whole genome shotgun (WGS) entry which is preliminary data.</text>
</comment>
<dbReference type="GO" id="GO:0008889">
    <property type="term" value="F:glycerophosphodiester phosphodiesterase activity"/>
    <property type="evidence" value="ECO:0007669"/>
    <property type="project" value="UniProtKB-EC"/>
</dbReference>
<dbReference type="Pfam" id="PF10110">
    <property type="entry name" value="GPDPase_memb"/>
    <property type="match status" value="1"/>
</dbReference>
<feature type="transmembrane region" description="Helical" evidence="1">
    <location>
        <begin position="211"/>
        <end position="233"/>
    </location>
</feature>
<keyword evidence="1" id="KW-0812">Transmembrane</keyword>
<keyword evidence="1" id="KW-1133">Transmembrane helix</keyword>
<dbReference type="Pfam" id="PF03009">
    <property type="entry name" value="GDPD"/>
    <property type="match status" value="1"/>
</dbReference>
<feature type="transmembrane region" description="Helical" evidence="1">
    <location>
        <begin position="61"/>
        <end position="80"/>
    </location>
</feature>
<organism evidence="3 4">
    <name type="scientific">Catenisphaera adipataccumulans</name>
    <dbReference type="NCBI Taxonomy" id="700500"/>
    <lineage>
        <taxon>Bacteria</taxon>
        <taxon>Bacillati</taxon>
        <taxon>Bacillota</taxon>
        <taxon>Erysipelotrichia</taxon>
        <taxon>Erysipelotrichales</taxon>
        <taxon>Erysipelotrichaceae</taxon>
        <taxon>Catenisphaera</taxon>
    </lineage>
</organism>
<feature type="transmembrane region" description="Helical" evidence="1">
    <location>
        <begin position="159"/>
        <end position="181"/>
    </location>
</feature>
<dbReference type="EMBL" id="JACHHK010000002">
    <property type="protein sequence ID" value="MBB5182515.1"/>
    <property type="molecule type" value="Genomic_DNA"/>
</dbReference>
<keyword evidence="3" id="KW-0378">Hydrolase</keyword>
<reference evidence="3 4" key="1">
    <citation type="submission" date="2020-08" db="EMBL/GenBank/DDBJ databases">
        <title>Genomic Encyclopedia of Type Strains, Phase IV (KMG-IV): sequencing the most valuable type-strain genomes for metagenomic binning, comparative biology and taxonomic classification.</title>
        <authorList>
            <person name="Goeker M."/>
        </authorList>
    </citation>
    <scope>NUCLEOTIDE SEQUENCE [LARGE SCALE GENOMIC DNA]</scope>
    <source>
        <strain evidence="3 4">DSM 25799</strain>
    </source>
</reference>
<dbReference type="PROSITE" id="PS51704">
    <property type="entry name" value="GP_PDE"/>
    <property type="match status" value="1"/>
</dbReference>
<dbReference type="PANTHER" id="PTHR46211">
    <property type="entry name" value="GLYCEROPHOSPHORYL DIESTER PHOSPHODIESTERASE"/>
    <property type="match status" value="1"/>
</dbReference>
<feature type="transmembrane region" description="Helical" evidence="1">
    <location>
        <begin position="307"/>
        <end position="328"/>
    </location>
</feature>
<dbReference type="AlphaFoldDB" id="A0A7W8FWB4"/>
<evidence type="ECO:0000313" key="3">
    <source>
        <dbReference type="EMBL" id="MBB5182515.1"/>
    </source>
</evidence>
<gene>
    <name evidence="3" type="ORF">HNQ47_000534</name>
</gene>
<feature type="transmembrane region" description="Helical" evidence="1">
    <location>
        <begin position="253"/>
        <end position="279"/>
    </location>
</feature>
<dbReference type="Proteomes" id="UP000539953">
    <property type="component" value="Unassembled WGS sequence"/>
</dbReference>
<dbReference type="RefSeq" id="WP_183327275.1">
    <property type="nucleotide sequence ID" value="NZ_JACHHK010000002.1"/>
</dbReference>
<evidence type="ECO:0000259" key="2">
    <source>
        <dbReference type="PROSITE" id="PS51704"/>
    </source>
</evidence>
<keyword evidence="4" id="KW-1185">Reference proteome</keyword>
<protein>
    <submittedName>
        <fullName evidence="3">Glycerophosphoryl diester phosphodiesterase</fullName>
        <ecNumber evidence="3">3.1.4.46</ecNumber>
    </submittedName>
</protein>
<dbReference type="InterPro" id="IPR018476">
    <property type="entry name" value="GlyceroP-diester-Pdiesterase_M"/>
</dbReference>
<dbReference type="GO" id="GO:0006629">
    <property type="term" value="P:lipid metabolic process"/>
    <property type="evidence" value="ECO:0007669"/>
    <property type="project" value="InterPro"/>
</dbReference>
<dbReference type="InterPro" id="IPR017946">
    <property type="entry name" value="PLC-like_Pdiesterase_TIM-brl"/>
</dbReference>
<keyword evidence="1" id="KW-0472">Membrane</keyword>
<dbReference type="EC" id="3.1.4.46" evidence="3"/>
<name>A0A7W8FWB4_9FIRM</name>
<accession>A0A7W8FWB4</accession>
<dbReference type="Gene3D" id="3.20.20.190">
    <property type="entry name" value="Phosphatidylinositol (PI) phosphodiesterase"/>
    <property type="match status" value="1"/>
</dbReference>
<evidence type="ECO:0000313" key="4">
    <source>
        <dbReference type="Proteomes" id="UP000539953"/>
    </source>
</evidence>